<dbReference type="Proteomes" id="UP000024635">
    <property type="component" value="Unassembled WGS sequence"/>
</dbReference>
<sequence length="172" mass="18874">MFFLVKLSSDLCAHYCEGVAMKSTSALEEFLQICEENQMDGSGHSIEVLSTSEGCRSSEFDSPSTSADVLQSEVVPSSGHQTRSGCLKSNGHRLVDDRTLRTKPAVERQEIDHSSASENVVEETPPEEYNAPAAHSTPNPCDDAIGFWINPDEMPDHLKAATIRVAKKYLMK</sequence>
<comment type="caution">
    <text evidence="2">The sequence shown here is derived from an EMBL/GenBank/DDBJ whole genome shotgun (WGS) entry which is preliminary data.</text>
</comment>
<dbReference type="OrthoDB" id="5857238at2759"/>
<name>A0A016TII7_9BILA</name>
<dbReference type="AlphaFoldDB" id="A0A016TII7"/>
<evidence type="ECO:0000313" key="2">
    <source>
        <dbReference type="EMBL" id="EYC02516.1"/>
    </source>
</evidence>
<gene>
    <name evidence="2" type="primary">Acey_s0099.g3159</name>
    <name evidence="2" type="ORF">Y032_0099g3159</name>
</gene>
<keyword evidence="3" id="KW-1185">Reference proteome</keyword>
<reference evidence="3" key="1">
    <citation type="journal article" date="2015" name="Nat. Genet.">
        <title>The genome and transcriptome of the zoonotic hookworm Ancylostoma ceylanicum identify infection-specific gene families.</title>
        <authorList>
            <person name="Schwarz E.M."/>
            <person name="Hu Y."/>
            <person name="Antoshechkin I."/>
            <person name="Miller M.M."/>
            <person name="Sternberg P.W."/>
            <person name="Aroian R.V."/>
        </authorList>
    </citation>
    <scope>NUCLEOTIDE SEQUENCE</scope>
    <source>
        <strain evidence="3">HY135</strain>
    </source>
</reference>
<feature type="region of interest" description="Disordered" evidence="1">
    <location>
        <begin position="97"/>
        <end position="138"/>
    </location>
</feature>
<dbReference type="EMBL" id="JARK01001435">
    <property type="protein sequence ID" value="EYC02516.1"/>
    <property type="molecule type" value="Genomic_DNA"/>
</dbReference>
<accession>A0A016TII7</accession>
<protein>
    <submittedName>
        <fullName evidence="2">Uncharacterized protein</fullName>
    </submittedName>
</protein>
<evidence type="ECO:0000313" key="3">
    <source>
        <dbReference type="Proteomes" id="UP000024635"/>
    </source>
</evidence>
<feature type="compositionally biased region" description="Basic and acidic residues" evidence="1">
    <location>
        <begin position="97"/>
        <end position="115"/>
    </location>
</feature>
<organism evidence="2 3">
    <name type="scientific">Ancylostoma ceylanicum</name>
    <dbReference type="NCBI Taxonomy" id="53326"/>
    <lineage>
        <taxon>Eukaryota</taxon>
        <taxon>Metazoa</taxon>
        <taxon>Ecdysozoa</taxon>
        <taxon>Nematoda</taxon>
        <taxon>Chromadorea</taxon>
        <taxon>Rhabditida</taxon>
        <taxon>Rhabditina</taxon>
        <taxon>Rhabditomorpha</taxon>
        <taxon>Strongyloidea</taxon>
        <taxon>Ancylostomatidae</taxon>
        <taxon>Ancylostomatinae</taxon>
        <taxon>Ancylostoma</taxon>
    </lineage>
</organism>
<evidence type="ECO:0000256" key="1">
    <source>
        <dbReference type="SAM" id="MobiDB-lite"/>
    </source>
</evidence>
<proteinExistence type="predicted"/>